<evidence type="ECO:0000313" key="2">
    <source>
        <dbReference type="EnsemblMetazoa" id="XP_020915096.1"/>
    </source>
</evidence>
<protein>
    <submittedName>
        <fullName evidence="2">Uncharacterized protein</fullName>
    </submittedName>
</protein>
<dbReference type="OMA" id="CHANGER"/>
<keyword evidence="3" id="KW-1185">Reference proteome</keyword>
<dbReference type="RefSeq" id="XP_020915096.1">
    <property type="nucleotide sequence ID" value="XM_021059437.2"/>
</dbReference>
<evidence type="ECO:0000313" key="3">
    <source>
        <dbReference type="Proteomes" id="UP000887567"/>
    </source>
</evidence>
<feature type="coiled-coil region" evidence="1">
    <location>
        <begin position="145"/>
        <end position="179"/>
    </location>
</feature>
<dbReference type="AlphaFoldDB" id="A0A913Y6X8"/>
<evidence type="ECO:0000256" key="1">
    <source>
        <dbReference type="SAM" id="Coils"/>
    </source>
</evidence>
<keyword evidence="1" id="KW-0175">Coiled coil</keyword>
<name>A0A913Y6X8_EXADI</name>
<sequence length="382" mass="44007">MPNKKTAEENTFDETAKAILEHTVMEHSERRTDSTFPKFEQALEEMPRQIRMFSESMKKRFVDQALRSDPESCAKYKKLRNDTKNDALVYINAVLPIVEVVVSEIEGVFEHFMNLNNEDLYKQFHGMLEELQNCRQLCDMARSMNENMMVTLKRREDKAKEVELEIRELQQECVRKQSEFEKSAEFKRKMAIALSFVPVVNLFAAPPLFVAANSDKKDALVQRTEAQAKDAAATAVLETLIPALTAFTEGLGTVAGFLSEMESELIKCHANGERCMKDSFKSFSDVMKLVNASNILMKCKDFRWVLPSVKTDFLAICPDDGTDDEEIDHEYVFTRLKEMMKMTNNLRKKPGRIIDNLKRHMFRQRELASGPSARAETFQFYV</sequence>
<organism evidence="2 3">
    <name type="scientific">Exaiptasia diaphana</name>
    <name type="common">Tropical sea anemone</name>
    <name type="synonym">Aiptasia pulchella</name>
    <dbReference type="NCBI Taxonomy" id="2652724"/>
    <lineage>
        <taxon>Eukaryota</taxon>
        <taxon>Metazoa</taxon>
        <taxon>Cnidaria</taxon>
        <taxon>Anthozoa</taxon>
        <taxon>Hexacorallia</taxon>
        <taxon>Actiniaria</taxon>
        <taxon>Aiptasiidae</taxon>
        <taxon>Exaiptasia</taxon>
    </lineage>
</organism>
<dbReference type="Proteomes" id="UP000887567">
    <property type="component" value="Unplaced"/>
</dbReference>
<accession>A0A913Y6X8</accession>
<dbReference type="EnsemblMetazoa" id="XM_021059437.2">
    <property type="protein sequence ID" value="XP_020915096.1"/>
    <property type="gene ID" value="LOC110252602"/>
</dbReference>
<dbReference type="GeneID" id="110252602"/>
<reference evidence="2" key="1">
    <citation type="submission" date="2022-11" db="UniProtKB">
        <authorList>
            <consortium name="EnsemblMetazoa"/>
        </authorList>
    </citation>
    <scope>IDENTIFICATION</scope>
</reference>
<dbReference type="KEGG" id="epa:110252602"/>
<dbReference type="OrthoDB" id="5962291at2759"/>
<proteinExistence type="predicted"/>